<feature type="transmembrane region" description="Helical" evidence="1">
    <location>
        <begin position="181"/>
        <end position="205"/>
    </location>
</feature>
<sequence length="373" mass="40279">MATLPTGVPLGFSNPRYGNDENDRGGWAVVSGGVALLFVAMFGAMRIYIRFPFNGRLLRDDATVFAASIFAIFQTILVIAAANLGLGRSRSQLSESSLTGAEKVAYTSDIFYVIALYLSKAAVLFLLLALSREKAHELLMYGALGLCGVGMVASVVMAGIGCDLSRPWASITSECTSYFPRWLAIEIIGIAVEVYLFAVLLRMLAGLQRNWKGKYKAVAIFSLRLPLVILAAYRLISIKRMESSSQPNVSRTATVAWTEAAMAYSLITATLPSLVPFLTGLNTGLGSFPLDNIVQTSHGGSSGGAFAMGYLKHEHSGVHQGDRMRPENLTYKSSAVGKADQRSIESDDSQRVIIRRTVDVSFSPAPPDDDISR</sequence>
<evidence type="ECO:0000256" key="1">
    <source>
        <dbReference type="SAM" id="Phobius"/>
    </source>
</evidence>
<dbReference type="PANTHER" id="PTHR39614">
    <property type="entry name" value="INTEGRAL MEMBRANE PROTEIN"/>
    <property type="match status" value="1"/>
</dbReference>
<feature type="domain" description="Rhodopsin" evidence="2">
    <location>
        <begin position="45"/>
        <end position="278"/>
    </location>
</feature>
<name>A0A1V8TK64_9PEZI</name>
<dbReference type="Proteomes" id="UP000192596">
    <property type="component" value="Unassembled WGS sequence"/>
</dbReference>
<evidence type="ECO:0000313" key="4">
    <source>
        <dbReference type="Proteomes" id="UP000192596"/>
    </source>
</evidence>
<dbReference type="Pfam" id="PF20684">
    <property type="entry name" value="Fung_rhodopsin"/>
    <property type="match status" value="1"/>
</dbReference>
<feature type="transmembrane region" description="Helical" evidence="1">
    <location>
        <begin position="138"/>
        <end position="161"/>
    </location>
</feature>
<feature type="transmembrane region" description="Helical" evidence="1">
    <location>
        <begin position="110"/>
        <end position="131"/>
    </location>
</feature>
<dbReference type="InterPro" id="IPR049326">
    <property type="entry name" value="Rhodopsin_dom_fungi"/>
</dbReference>
<dbReference type="OrthoDB" id="3918601at2759"/>
<feature type="transmembrane region" description="Helical" evidence="1">
    <location>
        <begin position="61"/>
        <end position="86"/>
    </location>
</feature>
<comment type="caution">
    <text evidence="3">The sequence shown here is derived from an EMBL/GenBank/DDBJ whole genome shotgun (WGS) entry which is preliminary data.</text>
</comment>
<evidence type="ECO:0000313" key="3">
    <source>
        <dbReference type="EMBL" id="OQO11770.1"/>
    </source>
</evidence>
<reference evidence="4" key="1">
    <citation type="submission" date="2017-03" db="EMBL/GenBank/DDBJ databases">
        <title>Genomes of endolithic fungi from Antarctica.</title>
        <authorList>
            <person name="Coleine C."/>
            <person name="Masonjones S."/>
            <person name="Stajich J.E."/>
        </authorList>
    </citation>
    <scope>NUCLEOTIDE SEQUENCE [LARGE SCALE GENOMIC DNA]</scope>
    <source>
        <strain evidence="4">CCFEE 5527</strain>
    </source>
</reference>
<feature type="transmembrane region" description="Helical" evidence="1">
    <location>
        <begin position="27"/>
        <end position="49"/>
    </location>
</feature>
<evidence type="ECO:0000259" key="2">
    <source>
        <dbReference type="Pfam" id="PF20684"/>
    </source>
</evidence>
<proteinExistence type="predicted"/>
<keyword evidence="1" id="KW-1133">Transmembrane helix</keyword>
<dbReference type="EMBL" id="NAJO01000006">
    <property type="protein sequence ID" value="OQO11770.1"/>
    <property type="molecule type" value="Genomic_DNA"/>
</dbReference>
<dbReference type="PANTHER" id="PTHR39614:SF2">
    <property type="entry name" value="INTEGRAL MEMBRANE PROTEIN"/>
    <property type="match status" value="1"/>
</dbReference>
<dbReference type="InParanoid" id="A0A1V8TK64"/>
<accession>A0A1V8TK64</accession>
<feature type="transmembrane region" description="Helical" evidence="1">
    <location>
        <begin position="217"/>
        <end position="236"/>
    </location>
</feature>
<keyword evidence="1" id="KW-0812">Transmembrane</keyword>
<gene>
    <name evidence="3" type="ORF">B0A48_03497</name>
</gene>
<keyword evidence="4" id="KW-1185">Reference proteome</keyword>
<dbReference type="STRING" id="1507870.A0A1V8TK64"/>
<keyword evidence="1" id="KW-0472">Membrane</keyword>
<organism evidence="3 4">
    <name type="scientific">Cryoendolithus antarcticus</name>
    <dbReference type="NCBI Taxonomy" id="1507870"/>
    <lineage>
        <taxon>Eukaryota</taxon>
        <taxon>Fungi</taxon>
        <taxon>Dikarya</taxon>
        <taxon>Ascomycota</taxon>
        <taxon>Pezizomycotina</taxon>
        <taxon>Dothideomycetes</taxon>
        <taxon>Dothideomycetidae</taxon>
        <taxon>Cladosporiales</taxon>
        <taxon>Cladosporiaceae</taxon>
        <taxon>Cryoendolithus</taxon>
    </lineage>
</organism>
<protein>
    <recommendedName>
        <fullName evidence="2">Rhodopsin domain-containing protein</fullName>
    </recommendedName>
</protein>
<dbReference type="AlphaFoldDB" id="A0A1V8TK64"/>